<name>A0A2H3E8Z9_ARMGA</name>
<proteinExistence type="predicted"/>
<organism evidence="2 3">
    <name type="scientific">Armillaria gallica</name>
    <name type="common">Bulbous honey fungus</name>
    <name type="synonym">Armillaria bulbosa</name>
    <dbReference type="NCBI Taxonomy" id="47427"/>
    <lineage>
        <taxon>Eukaryota</taxon>
        <taxon>Fungi</taxon>
        <taxon>Dikarya</taxon>
        <taxon>Basidiomycota</taxon>
        <taxon>Agaricomycotina</taxon>
        <taxon>Agaricomycetes</taxon>
        <taxon>Agaricomycetidae</taxon>
        <taxon>Agaricales</taxon>
        <taxon>Marasmiineae</taxon>
        <taxon>Physalacriaceae</taxon>
        <taxon>Armillaria</taxon>
    </lineage>
</organism>
<protein>
    <submittedName>
        <fullName evidence="2">Uncharacterized protein</fullName>
    </submittedName>
</protein>
<gene>
    <name evidence="2" type="ORF">ARMGADRAFT_1072570</name>
</gene>
<sequence>MTAQSGLHKPETRRNFVWSFLHDTKIDNLLTAVTKLKRKRQSSLRVHHTPSAVSPVDEEAINPTINELIDYCSAPPASRQARKTSTGTENGGTYDLPSHNTLPSMLEDLPFSVKISLRISYAATVTSMGIPTPAIHHQVQVVQAVNSEAYHSWERERRRNGRAKRWSSYRKEVVLWQNIV</sequence>
<dbReference type="AlphaFoldDB" id="A0A2H3E8Z9"/>
<evidence type="ECO:0000256" key="1">
    <source>
        <dbReference type="SAM" id="MobiDB-lite"/>
    </source>
</evidence>
<accession>A0A2H3E8Z9</accession>
<keyword evidence="3" id="KW-1185">Reference proteome</keyword>
<evidence type="ECO:0000313" key="3">
    <source>
        <dbReference type="Proteomes" id="UP000217790"/>
    </source>
</evidence>
<evidence type="ECO:0000313" key="2">
    <source>
        <dbReference type="EMBL" id="PBL00193.1"/>
    </source>
</evidence>
<dbReference type="Proteomes" id="UP000217790">
    <property type="component" value="Unassembled WGS sequence"/>
</dbReference>
<feature type="region of interest" description="Disordered" evidence="1">
    <location>
        <begin position="76"/>
        <end position="99"/>
    </location>
</feature>
<dbReference type="EMBL" id="KZ293646">
    <property type="protein sequence ID" value="PBL00193.1"/>
    <property type="molecule type" value="Genomic_DNA"/>
</dbReference>
<dbReference type="InParanoid" id="A0A2H3E8Z9"/>
<reference evidence="3" key="1">
    <citation type="journal article" date="2017" name="Nat. Ecol. Evol.">
        <title>Genome expansion and lineage-specific genetic innovations in the forest pathogenic fungi Armillaria.</title>
        <authorList>
            <person name="Sipos G."/>
            <person name="Prasanna A.N."/>
            <person name="Walter M.C."/>
            <person name="O'Connor E."/>
            <person name="Balint B."/>
            <person name="Krizsan K."/>
            <person name="Kiss B."/>
            <person name="Hess J."/>
            <person name="Varga T."/>
            <person name="Slot J."/>
            <person name="Riley R."/>
            <person name="Boka B."/>
            <person name="Rigling D."/>
            <person name="Barry K."/>
            <person name="Lee J."/>
            <person name="Mihaltcheva S."/>
            <person name="LaButti K."/>
            <person name="Lipzen A."/>
            <person name="Waldron R."/>
            <person name="Moloney N.M."/>
            <person name="Sperisen C."/>
            <person name="Kredics L."/>
            <person name="Vagvoelgyi C."/>
            <person name="Patrignani A."/>
            <person name="Fitzpatrick D."/>
            <person name="Nagy I."/>
            <person name="Doyle S."/>
            <person name="Anderson J.B."/>
            <person name="Grigoriev I.V."/>
            <person name="Gueldener U."/>
            <person name="Muensterkoetter M."/>
            <person name="Nagy L.G."/>
        </authorList>
    </citation>
    <scope>NUCLEOTIDE SEQUENCE [LARGE SCALE GENOMIC DNA]</scope>
    <source>
        <strain evidence="3">Ar21-2</strain>
    </source>
</reference>